<keyword evidence="13" id="KW-1185">Reference proteome</keyword>
<keyword evidence="8" id="KW-0239">DNA-directed DNA polymerase</keyword>
<keyword evidence="5" id="KW-0808">Transferase</keyword>
<dbReference type="Gene3D" id="3.20.20.140">
    <property type="entry name" value="Metal-dependent hydrolases"/>
    <property type="match status" value="1"/>
</dbReference>
<evidence type="ECO:0000256" key="7">
    <source>
        <dbReference type="ARBA" id="ARBA00022705"/>
    </source>
</evidence>
<dbReference type="RefSeq" id="WP_091500037.1">
    <property type="nucleotide sequence ID" value="NZ_FODJ01000014.1"/>
</dbReference>
<dbReference type="SUPFAM" id="SSF89550">
    <property type="entry name" value="PHP domain-like"/>
    <property type="match status" value="1"/>
</dbReference>
<evidence type="ECO:0000256" key="5">
    <source>
        <dbReference type="ARBA" id="ARBA00022679"/>
    </source>
</evidence>
<dbReference type="Pfam" id="PF01336">
    <property type="entry name" value="tRNA_anti-codon"/>
    <property type="match status" value="1"/>
</dbReference>
<dbReference type="Pfam" id="PF07733">
    <property type="entry name" value="DNA_pol3_alpha"/>
    <property type="match status" value="1"/>
</dbReference>
<accession>A0A1H8T2F3</accession>
<organism evidence="12 13">
    <name type="scientific">Amphibacillus marinus</name>
    <dbReference type="NCBI Taxonomy" id="872970"/>
    <lineage>
        <taxon>Bacteria</taxon>
        <taxon>Bacillati</taxon>
        <taxon>Bacillota</taxon>
        <taxon>Bacilli</taxon>
        <taxon>Bacillales</taxon>
        <taxon>Bacillaceae</taxon>
        <taxon>Amphibacillus</taxon>
    </lineage>
</organism>
<comment type="function">
    <text evidence="9">DNA polymerase III is a complex, multichain enzyme responsible for most of the replicative synthesis in bacteria. This DNA polymerase also exhibits 3' to 5' exonuclease activity. The alpha chain is the DNA polymerase.</text>
</comment>
<dbReference type="InterPro" id="IPR011708">
    <property type="entry name" value="DNA_pol3_alpha_NTPase_dom"/>
</dbReference>
<dbReference type="CDD" id="cd04485">
    <property type="entry name" value="DnaE_OBF"/>
    <property type="match status" value="1"/>
</dbReference>
<dbReference type="NCBIfam" id="NF004226">
    <property type="entry name" value="PRK05673.1"/>
    <property type="match status" value="1"/>
</dbReference>
<evidence type="ECO:0000256" key="6">
    <source>
        <dbReference type="ARBA" id="ARBA00022695"/>
    </source>
</evidence>
<dbReference type="InterPro" id="IPR004365">
    <property type="entry name" value="NA-bd_OB_tRNA"/>
</dbReference>
<dbReference type="InterPro" id="IPR016195">
    <property type="entry name" value="Pol/histidinol_Pase-like"/>
</dbReference>
<dbReference type="EMBL" id="FODJ01000014">
    <property type="protein sequence ID" value="SEO85239.1"/>
    <property type="molecule type" value="Genomic_DNA"/>
</dbReference>
<dbReference type="Pfam" id="PF02811">
    <property type="entry name" value="PHP"/>
    <property type="match status" value="1"/>
</dbReference>
<dbReference type="CDD" id="cd07431">
    <property type="entry name" value="PHP_PolIIIA"/>
    <property type="match status" value="1"/>
</dbReference>
<proteinExistence type="inferred from homology"/>
<dbReference type="AlphaFoldDB" id="A0A1H8T2F3"/>
<keyword evidence="6" id="KW-0548">Nucleotidyltransferase</keyword>
<dbReference type="InterPro" id="IPR041931">
    <property type="entry name" value="DNA_pol3_alpha_thumb_dom"/>
</dbReference>
<dbReference type="PANTHER" id="PTHR32294:SF0">
    <property type="entry name" value="DNA POLYMERASE III SUBUNIT ALPHA"/>
    <property type="match status" value="1"/>
</dbReference>
<evidence type="ECO:0000256" key="3">
    <source>
        <dbReference type="ARBA" id="ARBA00012417"/>
    </source>
</evidence>
<dbReference type="Proteomes" id="UP000199300">
    <property type="component" value="Unassembled WGS sequence"/>
</dbReference>
<comment type="subcellular location">
    <subcellularLocation>
        <location evidence="1">Cytoplasm</location>
    </subcellularLocation>
</comment>
<comment type="similarity">
    <text evidence="2">Belongs to the DNA polymerase type-C family. DnaE subfamily.</text>
</comment>
<dbReference type="InterPro" id="IPR004013">
    <property type="entry name" value="PHP_dom"/>
</dbReference>
<dbReference type="InterPro" id="IPR040982">
    <property type="entry name" value="DNA_pol3_finger"/>
</dbReference>
<dbReference type="Gene3D" id="1.10.10.1600">
    <property type="entry name" value="Bacterial DNA polymerase III alpha subunit, thumb domain"/>
    <property type="match status" value="1"/>
</dbReference>
<dbReference type="Pfam" id="PF14579">
    <property type="entry name" value="HHH_6"/>
    <property type="match status" value="1"/>
</dbReference>
<keyword evidence="7" id="KW-0235">DNA replication</keyword>
<evidence type="ECO:0000256" key="9">
    <source>
        <dbReference type="ARBA" id="ARBA00025611"/>
    </source>
</evidence>
<dbReference type="GO" id="GO:0003676">
    <property type="term" value="F:nucleic acid binding"/>
    <property type="evidence" value="ECO:0007669"/>
    <property type="project" value="InterPro"/>
</dbReference>
<dbReference type="EC" id="2.7.7.7" evidence="3"/>
<dbReference type="InterPro" id="IPR003141">
    <property type="entry name" value="Pol/His_phosphatase_N"/>
</dbReference>
<dbReference type="GO" id="GO:0005737">
    <property type="term" value="C:cytoplasm"/>
    <property type="evidence" value="ECO:0007669"/>
    <property type="project" value="UniProtKB-SubCell"/>
</dbReference>
<evidence type="ECO:0000256" key="4">
    <source>
        <dbReference type="ARBA" id="ARBA00019114"/>
    </source>
</evidence>
<evidence type="ECO:0000259" key="11">
    <source>
        <dbReference type="SMART" id="SM00481"/>
    </source>
</evidence>
<evidence type="ECO:0000256" key="2">
    <source>
        <dbReference type="ARBA" id="ARBA00009496"/>
    </source>
</evidence>
<dbReference type="SMART" id="SM00481">
    <property type="entry name" value="POLIIIAc"/>
    <property type="match status" value="1"/>
</dbReference>
<name>A0A1H8T2F3_9BACI</name>
<dbReference type="PANTHER" id="PTHR32294">
    <property type="entry name" value="DNA POLYMERASE III SUBUNIT ALPHA"/>
    <property type="match status" value="1"/>
</dbReference>
<evidence type="ECO:0000313" key="12">
    <source>
        <dbReference type="EMBL" id="SEO85239.1"/>
    </source>
</evidence>
<dbReference type="STRING" id="872970.SAMN04488134_11456"/>
<dbReference type="GO" id="GO:0008408">
    <property type="term" value="F:3'-5' exonuclease activity"/>
    <property type="evidence" value="ECO:0007669"/>
    <property type="project" value="InterPro"/>
</dbReference>
<gene>
    <name evidence="12" type="ORF">SAMN04488134_11456</name>
</gene>
<evidence type="ECO:0000256" key="10">
    <source>
        <dbReference type="ARBA" id="ARBA00049244"/>
    </source>
</evidence>
<dbReference type="InterPro" id="IPR004805">
    <property type="entry name" value="DnaE2/DnaE/PolC"/>
</dbReference>
<reference evidence="12 13" key="1">
    <citation type="submission" date="2016-10" db="EMBL/GenBank/DDBJ databases">
        <authorList>
            <person name="de Groot N.N."/>
        </authorList>
    </citation>
    <scope>NUCLEOTIDE SEQUENCE [LARGE SCALE GENOMIC DNA]</scope>
    <source>
        <strain evidence="12 13">CGMCC 1.10434</strain>
    </source>
</reference>
<dbReference type="Gene3D" id="1.10.150.870">
    <property type="match status" value="1"/>
</dbReference>
<dbReference type="InterPro" id="IPR029460">
    <property type="entry name" value="DNAPol_HHH"/>
</dbReference>
<feature type="domain" description="Polymerase/histidinol phosphatase N-terminal" evidence="11">
    <location>
        <begin position="4"/>
        <end position="71"/>
    </location>
</feature>
<evidence type="ECO:0000256" key="1">
    <source>
        <dbReference type="ARBA" id="ARBA00004496"/>
    </source>
</evidence>
<evidence type="ECO:0000256" key="8">
    <source>
        <dbReference type="ARBA" id="ARBA00022932"/>
    </source>
</evidence>
<evidence type="ECO:0000313" key="13">
    <source>
        <dbReference type="Proteomes" id="UP000199300"/>
    </source>
</evidence>
<dbReference type="GO" id="GO:0006260">
    <property type="term" value="P:DNA replication"/>
    <property type="evidence" value="ECO:0007669"/>
    <property type="project" value="UniProtKB-KW"/>
</dbReference>
<dbReference type="NCBIfam" id="TIGR00594">
    <property type="entry name" value="polc"/>
    <property type="match status" value="1"/>
</dbReference>
<sequence>MAYVHLNVLTGYSFMQSTVKINNLVTKASELGMSALAITDRNVMYGAIAFYQACKRAKINPIIGMRITVTINDDQEELILLAKNQVGYQALLEISSWIQLSEDEQISVDKLKELRKECFLILPTTINYLTISLAERDDRALSAFLTSWGEDCYVGLHYSQLNDYPFLHEQAIPMVGIGNVHYLNDDDQLAYHYLVKMAKQSVEDQELAPDFLFNDKQAQQLFKQTELLLNATVDLASQCHLELDLSQQLIPRFPVEETLTAKAKLTALTKQALIEKYGTNRKASQRLEHELTVIEKMDFSDYFLIVWDFVKYAKEQGILVGPGRGSAAGSLVAYLLNITTVDPIKYGLLFERFLNPDRLTMPDIDIDFSDQRRQEVIDYVKDKYGHQYVAQIGTFGTFKARSIIRELAKVYDLPENDLTYILNELPKQGSYSITDSVKRSPALIDYIKTTEHLQHFFKIARRLEGLPRNLSTHAAGVIIHDQKLTTKIPLTTDQLGHYLTQYPMGDLEKIGLLKIDFLGLRNLTTLEQIVRLVSKHGRQEINLDQIPLNDQRTFALLQLGKTNGVFQFESDGMKRVLKTLKPTEFADIVAVNALYRPGPMDFIPSFIKRKHGEEPVSYIHHDLVGILSPTYGVLIYQEQIIELTHQFAGLSYGQADILRRAISKKNAIEIDKMKQLFVSGCIKKGYAKAVADELFSWIERFADYGFNKSHAVAYSLIAYQLAYLKANFPVYFHTALLNTVTGQSERFTALIAEVKAEAINLLSPHINHSFYSFTVDSEGIRFGLLTIKGISYPVVNTIIQERQAGPFKNLFDFCLRVSLDIVTKDTIKLLIHAGAFDFTGIERASLVATIANAYEQGDLFGGLDDRSFLTQSGLELDGHYQSAPAYSIIEQLAFERDLLGIYVSDHPLSVNRSQLRGNGFVDILYLQSLNERKTIKFIGIVEQLKAIRTKRGDSMAFVTFSDEKESIEAVIFPDLFREVKLNLVDQQLAKVVGKVEQRQGKQQVIVQEIVMVTDLTAITNTKINKRLFIKVDEQRANQGFVTYLERIADQSPGNIPIIIYQQASGRTYRLPERFNMQDHYQVQKALKEYFGAENVVFQS</sequence>
<dbReference type="GO" id="GO:0003887">
    <property type="term" value="F:DNA-directed DNA polymerase activity"/>
    <property type="evidence" value="ECO:0007669"/>
    <property type="project" value="UniProtKB-KW"/>
</dbReference>
<comment type="catalytic activity">
    <reaction evidence="10">
        <text>DNA(n) + a 2'-deoxyribonucleoside 5'-triphosphate = DNA(n+1) + diphosphate</text>
        <dbReference type="Rhea" id="RHEA:22508"/>
        <dbReference type="Rhea" id="RHEA-COMP:17339"/>
        <dbReference type="Rhea" id="RHEA-COMP:17340"/>
        <dbReference type="ChEBI" id="CHEBI:33019"/>
        <dbReference type="ChEBI" id="CHEBI:61560"/>
        <dbReference type="ChEBI" id="CHEBI:173112"/>
        <dbReference type="EC" id="2.7.7.7"/>
    </reaction>
</comment>
<dbReference type="Pfam" id="PF17657">
    <property type="entry name" value="DNA_pol3_finger"/>
    <property type="match status" value="1"/>
</dbReference>
<dbReference type="OrthoDB" id="9803237at2"/>
<protein>
    <recommendedName>
        <fullName evidence="4">DNA polymerase III subunit alpha</fullName>
        <ecNumber evidence="3">2.7.7.7</ecNumber>
    </recommendedName>
</protein>